<gene>
    <name evidence="1" type="ORF">ACFS6I_04690</name>
</gene>
<sequence length="250" mass="29508">MKNMDSEAIAIPQSFQLACQLFGIKVADFLQLYVNHFSYMDLHFDDKSVYSLVTKSFDYVIPKQEEDKHKLNIELTAIERDKGVKLVQRQIKLAMNRNYSYSQRRMKGKLLTNQLYDLFSKDCEIKNVIYLDEETKITLNKDLMFRSLVSGISATQFLNGIMQCVAIPDYLARIHLNKFIYNPVLGVFIRVFDGYGSIRDKEFQDSVSCREMMMEIQELNKRYFFCRDLDERKAHYQGWLNNYLENNSLI</sequence>
<dbReference type="Proteomes" id="UP001597509">
    <property type="component" value="Unassembled WGS sequence"/>
</dbReference>
<accession>A0ABW5YRZ5</accession>
<name>A0ABW5YRZ5_9SPHI</name>
<evidence type="ECO:0000313" key="2">
    <source>
        <dbReference type="Proteomes" id="UP001597509"/>
    </source>
</evidence>
<dbReference type="RefSeq" id="WP_380918500.1">
    <property type="nucleotide sequence ID" value="NZ_JBHUPE010000003.1"/>
</dbReference>
<evidence type="ECO:0000313" key="1">
    <source>
        <dbReference type="EMBL" id="MFD2903208.1"/>
    </source>
</evidence>
<proteinExistence type="predicted"/>
<dbReference type="EMBL" id="JBHUPE010000003">
    <property type="protein sequence ID" value="MFD2903208.1"/>
    <property type="molecule type" value="Genomic_DNA"/>
</dbReference>
<comment type="caution">
    <text evidence="1">The sequence shown here is derived from an EMBL/GenBank/DDBJ whole genome shotgun (WGS) entry which is preliminary data.</text>
</comment>
<reference evidence="2" key="1">
    <citation type="journal article" date="2019" name="Int. J. Syst. Evol. Microbiol.">
        <title>The Global Catalogue of Microorganisms (GCM) 10K type strain sequencing project: providing services to taxonomists for standard genome sequencing and annotation.</title>
        <authorList>
            <consortium name="The Broad Institute Genomics Platform"/>
            <consortium name="The Broad Institute Genome Sequencing Center for Infectious Disease"/>
            <person name="Wu L."/>
            <person name="Ma J."/>
        </authorList>
    </citation>
    <scope>NUCLEOTIDE SEQUENCE [LARGE SCALE GENOMIC DNA]</scope>
    <source>
        <strain evidence="2">KCTC 22209</strain>
    </source>
</reference>
<protein>
    <submittedName>
        <fullName evidence="1">Uncharacterized protein</fullName>
    </submittedName>
</protein>
<organism evidence="1 2">
    <name type="scientific">Sphingobacterium anhuiense</name>
    <dbReference type="NCBI Taxonomy" id="493780"/>
    <lineage>
        <taxon>Bacteria</taxon>
        <taxon>Pseudomonadati</taxon>
        <taxon>Bacteroidota</taxon>
        <taxon>Sphingobacteriia</taxon>
        <taxon>Sphingobacteriales</taxon>
        <taxon>Sphingobacteriaceae</taxon>
        <taxon>Sphingobacterium</taxon>
    </lineage>
</organism>
<keyword evidence="2" id="KW-1185">Reference proteome</keyword>